<feature type="non-terminal residue" evidence="2">
    <location>
        <position position="1"/>
    </location>
</feature>
<dbReference type="EMBL" id="CAJPIZ010011247">
    <property type="protein sequence ID" value="CAG2113029.1"/>
    <property type="molecule type" value="Genomic_DNA"/>
</dbReference>
<feature type="signal peptide" evidence="1">
    <location>
        <begin position="1"/>
        <end position="30"/>
    </location>
</feature>
<evidence type="ECO:0000313" key="3">
    <source>
        <dbReference type="Proteomes" id="UP000759131"/>
    </source>
</evidence>
<dbReference type="AlphaFoldDB" id="A0A7R9L0M3"/>
<evidence type="ECO:0000256" key="1">
    <source>
        <dbReference type="SAM" id="SignalP"/>
    </source>
</evidence>
<sequence length="144" mass="16578">MASLKCTNNINHTLIVMVGLLFVLTASVTGDDEHGNNSASGPGGQLLRRLLQYNNRPLYNMCSNRDKERMYQCDQYAADDWDISEVPQEYTGRRYCCYQWQSLKCQLKIAKRCDNTYASWLESDTETRIKSLCYYHGRYSASCA</sequence>
<protein>
    <submittedName>
        <fullName evidence="2">Uncharacterized protein</fullName>
    </submittedName>
</protein>
<reference evidence="2" key="1">
    <citation type="submission" date="2020-11" db="EMBL/GenBank/DDBJ databases">
        <authorList>
            <person name="Tran Van P."/>
        </authorList>
    </citation>
    <scope>NUCLEOTIDE SEQUENCE</scope>
</reference>
<keyword evidence="3" id="KW-1185">Reference proteome</keyword>
<name>A0A7R9L0M3_9ACAR</name>
<feature type="chain" id="PRO_5036211100" evidence="1">
    <location>
        <begin position="31"/>
        <end position="144"/>
    </location>
</feature>
<proteinExistence type="predicted"/>
<dbReference type="OrthoDB" id="6510628at2759"/>
<dbReference type="EMBL" id="OC865822">
    <property type="protein sequence ID" value="CAD7632599.1"/>
    <property type="molecule type" value="Genomic_DNA"/>
</dbReference>
<gene>
    <name evidence="2" type="ORF">OSB1V03_LOCUS13002</name>
</gene>
<evidence type="ECO:0000313" key="2">
    <source>
        <dbReference type="EMBL" id="CAD7632599.1"/>
    </source>
</evidence>
<organism evidence="2">
    <name type="scientific">Medioppia subpectinata</name>
    <dbReference type="NCBI Taxonomy" id="1979941"/>
    <lineage>
        <taxon>Eukaryota</taxon>
        <taxon>Metazoa</taxon>
        <taxon>Ecdysozoa</taxon>
        <taxon>Arthropoda</taxon>
        <taxon>Chelicerata</taxon>
        <taxon>Arachnida</taxon>
        <taxon>Acari</taxon>
        <taxon>Acariformes</taxon>
        <taxon>Sarcoptiformes</taxon>
        <taxon>Oribatida</taxon>
        <taxon>Brachypylina</taxon>
        <taxon>Oppioidea</taxon>
        <taxon>Oppiidae</taxon>
        <taxon>Medioppia</taxon>
    </lineage>
</organism>
<accession>A0A7R9L0M3</accession>
<dbReference type="Proteomes" id="UP000759131">
    <property type="component" value="Unassembled WGS sequence"/>
</dbReference>
<keyword evidence="1" id="KW-0732">Signal</keyword>